<dbReference type="PROSITE" id="PS00623">
    <property type="entry name" value="GMC_OXRED_1"/>
    <property type="match status" value="1"/>
</dbReference>
<dbReference type="InterPro" id="IPR000172">
    <property type="entry name" value="GMC_OxRdtase_N"/>
</dbReference>
<evidence type="ECO:0000256" key="7">
    <source>
        <dbReference type="PIRSR" id="PIRSR000137-2"/>
    </source>
</evidence>
<evidence type="ECO:0000256" key="1">
    <source>
        <dbReference type="ARBA" id="ARBA00001974"/>
    </source>
</evidence>
<keyword evidence="14" id="KW-1185">Reference proteome</keyword>
<dbReference type="InterPro" id="IPR007867">
    <property type="entry name" value="GMC_OxRtase_C"/>
</dbReference>
<dbReference type="Gene3D" id="3.30.560.10">
    <property type="entry name" value="Glucose Oxidase, domain 3"/>
    <property type="match status" value="1"/>
</dbReference>
<dbReference type="RefSeq" id="WP_103706626.1">
    <property type="nucleotide sequence ID" value="NZ_PQGA01000016.1"/>
</dbReference>
<comment type="similarity">
    <text evidence="2 8">Belongs to the GMC oxidoreductase family.</text>
</comment>
<evidence type="ECO:0000256" key="5">
    <source>
        <dbReference type="ARBA" id="ARBA00023002"/>
    </source>
</evidence>
<protein>
    <recommendedName>
        <fullName evidence="6 9">Choline dehydrogenase</fullName>
        <ecNumber evidence="6 9">1.1.99.1</ecNumber>
    </recommendedName>
</protein>
<accession>A0A2S4LZR5</accession>
<comment type="caution">
    <text evidence="13">The sequence shown here is derived from an EMBL/GenBank/DDBJ whole genome shotgun (WGS) entry which is preliminary data.</text>
</comment>
<dbReference type="GO" id="GO:0050660">
    <property type="term" value="F:flavin adenine dinucleotide binding"/>
    <property type="evidence" value="ECO:0007669"/>
    <property type="project" value="InterPro"/>
</dbReference>
<evidence type="ECO:0000256" key="9">
    <source>
        <dbReference type="RuleBase" id="RU003969"/>
    </source>
</evidence>
<dbReference type="InterPro" id="IPR012132">
    <property type="entry name" value="GMC_OxRdtase"/>
</dbReference>
<dbReference type="GO" id="GO:0016020">
    <property type="term" value="C:membrane"/>
    <property type="evidence" value="ECO:0007669"/>
    <property type="project" value="TreeGrafter"/>
</dbReference>
<dbReference type="PANTHER" id="PTHR11552:SF147">
    <property type="entry name" value="CHOLINE DEHYDROGENASE, MITOCHONDRIAL"/>
    <property type="match status" value="1"/>
</dbReference>
<gene>
    <name evidence="13" type="ORF">B0G62_116103</name>
</gene>
<dbReference type="GO" id="GO:0019285">
    <property type="term" value="P:glycine betaine biosynthetic process from choline"/>
    <property type="evidence" value="ECO:0007669"/>
    <property type="project" value="UniProtKB-UniRule"/>
</dbReference>
<comment type="pathway">
    <text evidence="9">Amine and polyamine biosynthesis; betaine biosynthesis via choline pathway; betaine aldehyde from choline (cytochrome c reductase route): step 1/1.</text>
</comment>
<dbReference type="Pfam" id="PF05199">
    <property type="entry name" value="GMC_oxred_C"/>
    <property type="match status" value="1"/>
</dbReference>
<dbReference type="Gene3D" id="3.50.50.60">
    <property type="entry name" value="FAD/NAD(P)-binding domain"/>
    <property type="match status" value="1"/>
</dbReference>
<feature type="binding site" evidence="7">
    <location>
        <begin position="93"/>
        <end position="96"/>
    </location>
    <ligand>
        <name>FAD</name>
        <dbReference type="ChEBI" id="CHEBI:57692"/>
    </ligand>
</feature>
<dbReference type="EMBL" id="PQGA01000016">
    <property type="protein sequence ID" value="POR47953.1"/>
    <property type="molecule type" value="Genomic_DNA"/>
</dbReference>
<organism evidence="13 14">
    <name type="scientific">Paraburkholderia eburnea</name>
    <dbReference type="NCBI Taxonomy" id="1189126"/>
    <lineage>
        <taxon>Bacteria</taxon>
        <taxon>Pseudomonadati</taxon>
        <taxon>Pseudomonadota</taxon>
        <taxon>Betaproteobacteria</taxon>
        <taxon>Burkholderiales</taxon>
        <taxon>Burkholderiaceae</taxon>
        <taxon>Paraburkholderia</taxon>
    </lineage>
</organism>
<dbReference type="PIRSF" id="PIRSF000137">
    <property type="entry name" value="Alcohol_oxidase"/>
    <property type="match status" value="1"/>
</dbReference>
<evidence type="ECO:0000259" key="11">
    <source>
        <dbReference type="PROSITE" id="PS00623"/>
    </source>
</evidence>
<dbReference type="InterPro" id="IPR036188">
    <property type="entry name" value="FAD/NAD-bd_sf"/>
</dbReference>
<dbReference type="SUPFAM" id="SSF54373">
    <property type="entry name" value="FAD-linked reductases, C-terminal domain"/>
    <property type="match status" value="1"/>
</dbReference>
<feature type="binding site" evidence="7">
    <location>
        <position position="85"/>
    </location>
    <ligand>
        <name>FAD</name>
        <dbReference type="ChEBI" id="CHEBI:57692"/>
    </ligand>
</feature>
<keyword evidence="5" id="KW-0560">Oxidoreductase</keyword>
<dbReference type="InterPro" id="IPR011533">
    <property type="entry name" value="BetA"/>
</dbReference>
<dbReference type="EC" id="1.1.99.1" evidence="6 9"/>
<evidence type="ECO:0000256" key="2">
    <source>
        <dbReference type="ARBA" id="ARBA00010790"/>
    </source>
</evidence>
<evidence type="ECO:0000313" key="14">
    <source>
        <dbReference type="Proteomes" id="UP000237381"/>
    </source>
</evidence>
<evidence type="ECO:0000256" key="10">
    <source>
        <dbReference type="SAM" id="MobiDB-lite"/>
    </source>
</evidence>
<feature type="region of interest" description="Disordered" evidence="10">
    <location>
        <begin position="550"/>
        <end position="570"/>
    </location>
</feature>
<proteinExistence type="inferred from homology"/>
<reference evidence="13 14" key="1">
    <citation type="submission" date="2018-01" db="EMBL/GenBank/DDBJ databases">
        <title>Genomic Encyclopedia of Type Strains, Phase III (KMG-III): the genomes of soil and plant-associated and newly described type strains.</title>
        <authorList>
            <person name="Whitman W."/>
        </authorList>
    </citation>
    <scope>NUCLEOTIDE SEQUENCE [LARGE SCALE GENOMIC DNA]</scope>
    <source>
        <strain evidence="13 14">JCM 18070</strain>
    </source>
</reference>
<keyword evidence="4 7" id="KW-0274">FAD</keyword>
<comment type="catalytic activity">
    <reaction evidence="9">
        <text>choline + A = betaine aldehyde + AH2</text>
        <dbReference type="Rhea" id="RHEA:17433"/>
        <dbReference type="ChEBI" id="CHEBI:13193"/>
        <dbReference type="ChEBI" id="CHEBI:15354"/>
        <dbReference type="ChEBI" id="CHEBI:15710"/>
        <dbReference type="ChEBI" id="CHEBI:17499"/>
        <dbReference type="EC" id="1.1.99.1"/>
    </reaction>
</comment>
<sequence>MESGQYDYIIVGAGSAGCVLANRLTEDPSVSVLVLEYGGSDRSIIIQMPSAFSMPMNTRKFNWKYQTAPEPHLNGRQLHCPRGKVLGGSSSINGLVYIRGHAYDFDEWEELGARGWGYRNCLPYFRRAENYKFGGDQYRGSNGPLSTNNGNNMENPLYGAWIEAGVQAGYIQTDDCNGHMQEGFGAMHMTVKDGVRWSTANAYLRPAMSRPNLHVVTNAMTRQVIVEGKRATGVVYDRGGVTHTARCRAEVLISSGPIGSPHLLQRSGIGPADALRAAGVEVKHALPGVGMNLQDHAEIYIQYGCKEPVTLNGQMDPWHKFLIGLRWLLFKDGLGASNHFEAGGFIRSEAGLRWPDIQFHFLPAAMRYDGDKPFKGHGFMVLTGPNKPKSRGHVRLTSADPYVHPEIRFNYLDREEDREGFRRCVRLTREIIGQPAMDRFRDVELAPGPDVQTDDEIDAFVRANLESTMHPCGSCRMGEDDMAVVDSALRVRGMTGLRVIDSSVFPTEPNGNLNAPTIMLAERASDLVRGKTMLPPSNAKVGLAEGWETQQRTRAPKRQLYRAEYSDTQS</sequence>
<dbReference type="Pfam" id="PF00732">
    <property type="entry name" value="GMC_oxred_N"/>
    <property type="match status" value="1"/>
</dbReference>
<dbReference type="OrthoDB" id="9785276at2"/>
<dbReference type="GO" id="GO:0008812">
    <property type="term" value="F:choline dehydrogenase activity"/>
    <property type="evidence" value="ECO:0007669"/>
    <property type="project" value="UniProtKB-UniRule"/>
</dbReference>
<keyword evidence="3 8" id="KW-0285">Flavoprotein</keyword>
<dbReference type="PANTHER" id="PTHR11552">
    <property type="entry name" value="GLUCOSE-METHANOL-CHOLINE GMC OXIDOREDUCTASE"/>
    <property type="match status" value="1"/>
</dbReference>
<evidence type="ECO:0000259" key="12">
    <source>
        <dbReference type="PROSITE" id="PS00624"/>
    </source>
</evidence>
<dbReference type="PROSITE" id="PS00624">
    <property type="entry name" value="GMC_OXRED_2"/>
    <property type="match status" value="1"/>
</dbReference>
<evidence type="ECO:0000256" key="3">
    <source>
        <dbReference type="ARBA" id="ARBA00022630"/>
    </source>
</evidence>
<feature type="domain" description="Glucose-methanol-choline oxidoreductase N-terminal" evidence="12">
    <location>
        <begin position="256"/>
        <end position="270"/>
    </location>
</feature>
<comment type="cofactor">
    <cofactor evidence="1 7">
        <name>FAD</name>
        <dbReference type="ChEBI" id="CHEBI:57692"/>
    </cofactor>
</comment>
<dbReference type="NCBIfam" id="NF002550">
    <property type="entry name" value="PRK02106.1"/>
    <property type="match status" value="1"/>
</dbReference>
<dbReference type="AlphaFoldDB" id="A0A2S4LZR5"/>
<name>A0A2S4LZR5_9BURK</name>
<dbReference type="NCBIfam" id="TIGR01810">
    <property type="entry name" value="betA"/>
    <property type="match status" value="1"/>
</dbReference>
<evidence type="ECO:0000256" key="8">
    <source>
        <dbReference type="RuleBase" id="RU003968"/>
    </source>
</evidence>
<feature type="domain" description="Glucose-methanol-choline oxidoreductase N-terminal" evidence="11">
    <location>
        <begin position="83"/>
        <end position="106"/>
    </location>
</feature>
<evidence type="ECO:0000313" key="13">
    <source>
        <dbReference type="EMBL" id="POR47953.1"/>
    </source>
</evidence>
<dbReference type="UniPathway" id="UPA00529">
    <property type="reaction ID" value="UER00385"/>
</dbReference>
<evidence type="ECO:0000256" key="4">
    <source>
        <dbReference type="ARBA" id="ARBA00022827"/>
    </source>
</evidence>
<dbReference type="SUPFAM" id="SSF51905">
    <property type="entry name" value="FAD/NAD(P)-binding domain"/>
    <property type="match status" value="1"/>
</dbReference>
<dbReference type="Proteomes" id="UP000237381">
    <property type="component" value="Unassembled WGS sequence"/>
</dbReference>
<evidence type="ECO:0000256" key="6">
    <source>
        <dbReference type="NCBIfam" id="TIGR01810"/>
    </source>
</evidence>